<feature type="compositionally biased region" description="Basic and acidic residues" evidence="1">
    <location>
        <begin position="45"/>
        <end position="54"/>
    </location>
</feature>
<organism evidence="2 3">
    <name type="scientific">Caenorhabditis bovis</name>
    <dbReference type="NCBI Taxonomy" id="2654633"/>
    <lineage>
        <taxon>Eukaryota</taxon>
        <taxon>Metazoa</taxon>
        <taxon>Ecdysozoa</taxon>
        <taxon>Nematoda</taxon>
        <taxon>Chromadorea</taxon>
        <taxon>Rhabditida</taxon>
        <taxon>Rhabditina</taxon>
        <taxon>Rhabditomorpha</taxon>
        <taxon>Rhabditoidea</taxon>
        <taxon>Rhabditidae</taxon>
        <taxon>Peloderinae</taxon>
        <taxon>Caenorhabditis</taxon>
    </lineage>
</organism>
<reference evidence="2 3" key="1">
    <citation type="submission" date="2020-04" db="EMBL/GenBank/DDBJ databases">
        <authorList>
            <person name="Laetsch R D."/>
            <person name="Stevens L."/>
            <person name="Kumar S."/>
            <person name="Blaxter L. M."/>
        </authorList>
    </citation>
    <scope>NUCLEOTIDE SEQUENCE [LARGE SCALE GENOMIC DNA]</scope>
</reference>
<proteinExistence type="predicted"/>
<feature type="compositionally biased region" description="Acidic residues" evidence="1">
    <location>
        <begin position="55"/>
        <end position="86"/>
    </location>
</feature>
<feature type="region of interest" description="Disordered" evidence="1">
    <location>
        <begin position="45"/>
        <end position="97"/>
    </location>
</feature>
<protein>
    <submittedName>
        <fullName evidence="2">Uncharacterized protein</fullName>
    </submittedName>
</protein>
<name>A0A8S1F8A2_9PELO</name>
<dbReference type="Proteomes" id="UP000494206">
    <property type="component" value="Unassembled WGS sequence"/>
</dbReference>
<dbReference type="AlphaFoldDB" id="A0A8S1F8A2"/>
<comment type="caution">
    <text evidence="2">The sequence shown here is derived from an EMBL/GenBank/DDBJ whole genome shotgun (WGS) entry which is preliminary data.</text>
</comment>
<evidence type="ECO:0000313" key="3">
    <source>
        <dbReference type="Proteomes" id="UP000494206"/>
    </source>
</evidence>
<feature type="region of interest" description="Disordered" evidence="1">
    <location>
        <begin position="173"/>
        <end position="231"/>
    </location>
</feature>
<evidence type="ECO:0000313" key="2">
    <source>
        <dbReference type="EMBL" id="CAB3410023.1"/>
    </source>
</evidence>
<keyword evidence="3" id="KW-1185">Reference proteome</keyword>
<evidence type="ECO:0000256" key="1">
    <source>
        <dbReference type="SAM" id="MobiDB-lite"/>
    </source>
</evidence>
<gene>
    <name evidence="2" type="ORF">CBOVIS_LOCUS11596</name>
</gene>
<dbReference type="EMBL" id="CADEPM010000009">
    <property type="protein sequence ID" value="CAB3410023.1"/>
    <property type="molecule type" value="Genomic_DNA"/>
</dbReference>
<sequence>MEAIDEKEVSGGSIQELLRALDEHPNRNALFAEIGELLVRRLAEAEADRGRERAEEPEEPEEMVEPEAEEPEEPEELVEPEAEEPEDHARECGHGCGSREEVGWRRQVAARWTAAEEDRRGREGLEAPRCLFCFSAAHPSLACDRVPFSCERLRAAEAVGRCYRCGRLMTPINDTPKRRTRSAGGSGPLRKRASTGSSSDKVEGQVAADDSSVAKPSSAGGQLGPTIPKKSKSGEFVTKALLEITGEMWEERVDKRCQERAKRHTENWRLGEETTRMVVTSAQRALERRIEELADSISRLPLGALLASLVHPLLPHFSSSLE</sequence>
<accession>A0A8S1F8A2</accession>
<feature type="compositionally biased region" description="Basic and acidic residues" evidence="1">
    <location>
        <begin position="87"/>
        <end position="97"/>
    </location>
</feature>